<reference evidence="14 15" key="1">
    <citation type="submission" date="2019-01" db="EMBL/GenBank/DDBJ databases">
        <title>A draft genome assembly of the solar-powered sea slug Elysia chlorotica.</title>
        <authorList>
            <person name="Cai H."/>
            <person name="Li Q."/>
            <person name="Fang X."/>
            <person name="Li J."/>
            <person name="Curtis N.E."/>
            <person name="Altenburger A."/>
            <person name="Shibata T."/>
            <person name="Feng M."/>
            <person name="Maeda T."/>
            <person name="Schwartz J.A."/>
            <person name="Shigenobu S."/>
            <person name="Lundholm N."/>
            <person name="Nishiyama T."/>
            <person name="Yang H."/>
            <person name="Hasebe M."/>
            <person name="Li S."/>
            <person name="Pierce S.K."/>
            <person name="Wang J."/>
        </authorList>
    </citation>
    <scope>NUCLEOTIDE SEQUENCE [LARGE SCALE GENOMIC DNA]</scope>
    <source>
        <strain evidence="14">EC2010</strain>
        <tissue evidence="14">Whole organism of an adult</tissue>
    </source>
</reference>
<feature type="region of interest" description="Disordered" evidence="11">
    <location>
        <begin position="261"/>
        <end position="294"/>
    </location>
</feature>
<dbReference type="Pfam" id="PF00008">
    <property type="entry name" value="EGF"/>
    <property type="match status" value="2"/>
</dbReference>
<keyword evidence="15" id="KW-1185">Reference proteome</keyword>
<evidence type="ECO:0000256" key="9">
    <source>
        <dbReference type="ARBA" id="ARBA00023180"/>
    </source>
</evidence>
<keyword evidence="4" id="KW-0677">Repeat</keyword>
<dbReference type="GO" id="GO:0071944">
    <property type="term" value="C:cell periphery"/>
    <property type="evidence" value="ECO:0007669"/>
    <property type="project" value="UniProtKB-ARBA"/>
</dbReference>
<dbReference type="InterPro" id="IPR001881">
    <property type="entry name" value="EGF-like_Ca-bd_dom"/>
</dbReference>
<dbReference type="PANTHER" id="PTHR12916">
    <property type="entry name" value="CYTOCHROME C OXIDASE POLYPEPTIDE VIC-2"/>
    <property type="match status" value="1"/>
</dbReference>
<evidence type="ECO:0000256" key="5">
    <source>
        <dbReference type="ARBA" id="ARBA00022837"/>
    </source>
</evidence>
<dbReference type="SUPFAM" id="SSF57196">
    <property type="entry name" value="EGF/Laminin"/>
    <property type="match status" value="2"/>
</dbReference>
<dbReference type="GO" id="GO:0016020">
    <property type="term" value="C:membrane"/>
    <property type="evidence" value="ECO:0007669"/>
    <property type="project" value="UniProtKB-SubCell"/>
</dbReference>
<comment type="caution">
    <text evidence="14">The sequence shown here is derived from an EMBL/GenBank/DDBJ whole genome shotgun (WGS) entry which is preliminary data.</text>
</comment>
<evidence type="ECO:0000256" key="10">
    <source>
        <dbReference type="PROSITE-ProRule" id="PRU00076"/>
    </source>
</evidence>
<keyword evidence="8 10" id="KW-1015">Disulfide bond</keyword>
<dbReference type="STRING" id="188477.A0A3S1A871"/>
<dbReference type="GO" id="GO:0007399">
    <property type="term" value="P:nervous system development"/>
    <property type="evidence" value="ECO:0007669"/>
    <property type="project" value="UniProtKB-ARBA"/>
</dbReference>
<dbReference type="CDD" id="cd00054">
    <property type="entry name" value="EGF_CA"/>
    <property type="match status" value="2"/>
</dbReference>
<feature type="compositionally biased region" description="Polar residues" evidence="11">
    <location>
        <begin position="82"/>
        <end position="108"/>
    </location>
</feature>
<evidence type="ECO:0000256" key="11">
    <source>
        <dbReference type="SAM" id="MobiDB-lite"/>
    </source>
</evidence>
<feature type="region of interest" description="Disordered" evidence="11">
    <location>
        <begin position="313"/>
        <end position="334"/>
    </location>
</feature>
<dbReference type="PROSITE" id="PS50026">
    <property type="entry name" value="EGF_3"/>
    <property type="match status" value="2"/>
</dbReference>
<dbReference type="GO" id="GO:0005112">
    <property type="term" value="F:Notch binding"/>
    <property type="evidence" value="ECO:0007669"/>
    <property type="project" value="TreeGrafter"/>
</dbReference>
<evidence type="ECO:0000256" key="7">
    <source>
        <dbReference type="ARBA" id="ARBA00023136"/>
    </source>
</evidence>
<gene>
    <name evidence="14" type="ORF">EGW08_007167</name>
</gene>
<keyword evidence="2 10" id="KW-0245">EGF-like domain</keyword>
<comment type="caution">
    <text evidence="10">Lacks conserved residue(s) required for the propagation of feature annotation.</text>
</comment>
<dbReference type="Gene3D" id="2.10.25.10">
    <property type="entry name" value="Laminin"/>
    <property type="match status" value="2"/>
</dbReference>
<feature type="compositionally biased region" description="Polar residues" evidence="11">
    <location>
        <begin position="275"/>
        <end position="293"/>
    </location>
</feature>
<feature type="region of interest" description="Disordered" evidence="11">
    <location>
        <begin position="365"/>
        <end position="408"/>
    </location>
</feature>
<proteinExistence type="predicted"/>
<name>A0A3S1A871_ELYCH</name>
<sequence length="454" mass="48800">MRPCANGGRCTDLPNDFQCECAPGFEGKDCSLMIDECRDSPCLHGGICQDQLADYTCTCPDGFWGKNCEKYAGMPVDVDPGKTSSTSANGRKNNTFTTRPPVQPTTAGNGDLSGQMDSSTGEQGDGESGLSMTQLLVIVCLGVGIPLILIIIAVTILLCRKRSYLQQRHTQQNLENMAREKERHYINNMNNKSSTTVSSNLSSPTSDANIFTTLPNSASNSSSIKISNEEQQDINKLKAKHLMLAGDCGLTSSYCSDMETPATTPGSGGGGGSALNQHVSGTGPHQRSHNTACPSGYLRDVVAITHKELRLLTPPTSSSSSILPSSSSACPVSEGVRRGSDCNLDFEKTYRRLDVDSLQADTKRPLSEYQRHHSQHKKALTAVSPPQVPLDYSAPDSTAPSNISTINTVSNRDSNTAAYSSPTTVYLGGYNNSLPSLTPQQQQLLQEQLKRHSR</sequence>
<feature type="transmembrane region" description="Helical" evidence="12">
    <location>
        <begin position="135"/>
        <end position="159"/>
    </location>
</feature>
<dbReference type="SMART" id="SM00181">
    <property type="entry name" value="EGF"/>
    <property type="match status" value="2"/>
</dbReference>
<evidence type="ECO:0000259" key="13">
    <source>
        <dbReference type="PROSITE" id="PS50026"/>
    </source>
</evidence>
<keyword evidence="6 12" id="KW-1133">Transmembrane helix</keyword>
<dbReference type="FunFam" id="2.10.25.10:FF:000247">
    <property type="entry name" value="Delta/notch like EGF repeat containing"/>
    <property type="match status" value="1"/>
</dbReference>
<dbReference type="SMART" id="SM00179">
    <property type="entry name" value="EGF_CA"/>
    <property type="match status" value="2"/>
</dbReference>
<dbReference type="PROSITE" id="PS00010">
    <property type="entry name" value="ASX_HYDROXYL"/>
    <property type="match status" value="2"/>
</dbReference>
<dbReference type="PANTHER" id="PTHR12916:SF9">
    <property type="entry name" value="NEUROGENIC LOCUS NOTCH HOMOLOG PROTEIN 1-RELATED"/>
    <property type="match status" value="1"/>
</dbReference>
<dbReference type="EMBL" id="RQTK01000183">
    <property type="protein sequence ID" value="RUS85073.1"/>
    <property type="molecule type" value="Genomic_DNA"/>
</dbReference>
<dbReference type="Proteomes" id="UP000271974">
    <property type="component" value="Unassembled WGS sequence"/>
</dbReference>
<feature type="disulfide bond" evidence="10">
    <location>
        <begin position="21"/>
        <end position="30"/>
    </location>
</feature>
<dbReference type="InterPro" id="IPR000742">
    <property type="entry name" value="EGF"/>
</dbReference>
<feature type="domain" description="EGF-like" evidence="13">
    <location>
        <begin position="33"/>
        <end position="69"/>
    </location>
</feature>
<dbReference type="AlphaFoldDB" id="A0A3S1A871"/>
<dbReference type="PRINTS" id="PR00010">
    <property type="entry name" value="EGFBLOOD"/>
</dbReference>
<evidence type="ECO:0000256" key="2">
    <source>
        <dbReference type="ARBA" id="ARBA00022536"/>
    </source>
</evidence>
<comment type="subcellular location">
    <subcellularLocation>
        <location evidence="1">Membrane</location>
        <topology evidence="1">Single-pass membrane protein</topology>
    </subcellularLocation>
</comment>
<evidence type="ECO:0000256" key="8">
    <source>
        <dbReference type="ARBA" id="ARBA00023157"/>
    </source>
</evidence>
<keyword evidence="5" id="KW-0106">Calcium</keyword>
<protein>
    <recommendedName>
        <fullName evidence="13">EGF-like domain-containing protein</fullName>
    </recommendedName>
</protein>
<evidence type="ECO:0000313" key="15">
    <source>
        <dbReference type="Proteomes" id="UP000271974"/>
    </source>
</evidence>
<organism evidence="14 15">
    <name type="scientific">Elysia chlorotica</name>
    <name type="common">Eastern emerald elysia</name>
    <name type="synonym">Sea slug</name>
    <dbReference type="NCBI Taxonomy" id="188477"/>
    <lineage>
        <taxon>Eukaryota</taxon>
        <taxon>Metazoa</taxon>
        <taxon>Spiralia</taxon>
        <taxon>Lophotrochozoa</taxon>
        <taxon>Mollusca</taxon>
        <taxon>Gastropoda</taxon>
        <taxon>Heterobranchia</taxon>
        <taxon>Euthyneura</taxon>
        <taxon>Panpulmonata</taxon>
        <taxon>Sacoglossa</taxon>
        <taxon>Placobranchoidea</taxon>
        <taxon>Plakobranchidae</taxon>
        <taxon>Elysia</taxon>
    </lineage>
</organism>
<evidence type="ECO:0000256" key="1">
    <source>
        <dbReference type="ARBA" id="ARBA00004167"/>
    </source>
</evidence>
<evidence type="ECO:0000256" key="6">
    <source>
        <dbReference type="ARBA" id="ARBA00022989"/>
    </source>
</evidence>
<dbReference type="OrthoDB" id="6131926at2759"/>
<evidence type="ECO:0000256" key="4">
    <source>
        <dbReference type="ARBA" id="ARBA00022737"/>
    </source>
</evidence>
<feature type="region of interest" description="Disordered" evidence="11">
    <location>
        <begin position="80"/>
        <end position="127"/>
    </location>
</feature>
<feature type="compositionally biased region" description="Low complexity" evidence="11">
    <location>
        <begin position="313"/>
        <end position="328"/>
    </location>
</feature>
<feature type="disulfide bond" evidence="10">
    <location>
        <begin position="59"/>
        <end position="68"/>
    </location>
</feature>
<keyword evidence="7 12" id="KW-0472">Membrane</keyword>
<dbReference type="PROSITE" id="PS01186">
    <property type="entry name" value="EGF_2"/>
    <property type="match status" value="2"/>
</dbReference>
<dbReference type="PROSITE" id="PS00022">
    <property type="entry name" value="EGF_1"/>
    <property type="match status" value="2"/>
</dbReference>
<dbReference type="GO" id="GO:0005509">
    <property type="term" value="F:calcium ion binding"/>
    <property type="evidence" value="ECO:0007669"/>
    <property type="project" value="InterPro"/>
</dbReference>
<accession>A0A3S1A871</accession>
<evidence type="ECO:0000256" key="12">
    <source>
        <dbReference type="SAM" id="Phobius"/>
    </source>
</evidence>
<evidence type="ECO:0000256" key="3">
    <source>
        <dbReference type="ARBA" id="ARBA00022692"/>
    </source>
</evidence>
<dbReference type="GO" id="GO:0007219">
    <property type="term" value="P:Notch signaling pathway"/>
    <property type="evidence" value="ECO:0007669"/>
    <property type="project" value="TreeGrafter"/>
</dbReference>
<feature type="compositionally biased region" description="Polar residues" evidence="11">
    <location>
        <begin position="395"/>
        <end position="408"/>
    </location>
</feature>
<keyword evidence="9" id="KW-0325">Glycoprotein</keyword>
<evidence type="ECO:0000313" key="14">
    <source>
        <dbReference type="EMBL" id="RUS85073.1"/>
    </source>
</evidence>
<feature type="domain" description="EGF-like" evidence="13">
    <location>
        <begin position="1"/>
        <end position="31"/>
    </location>
</feature>
<dbReference type="FunFam" id="2.10.25.10:FF:000061">
    <property type="entry name" value="Delta-like protein"/>
    <property type="match status" value="1"/>
</dbReference>
<dbReference type="GO" id="GO:0120025">
    <property type="term" value="C:plasma membrane bounded cell projection"/>
    <property type="evidence" value="ECO:0007669"/>
    <property type="project" value="UniProtKB-ARBA"/>
</dbReference>
<feature type="non-terminal residue" evidence="14">
    <location>
        <position position="454"/>
    </location>
</feature>
<dbReference type="InterPro" id="IPR000152">
    <property type="entry name" value="EGF-type_Asp/Asn_hydroxyl_site"/>
</dbReference>
<keyword evidence="3 12" id="KW-0812">Transmembrane</keyword>